<evidence type="ECO:0000256" key="4">
    <source>
        <dbReference type="ARBA" id="ARBA00023014"/>
    </source>
</evidence>
<dbReference type="EMBL" id="JBEWZG010000002">
    <property type="protein sequence ID" value="MFL0206319.1"/>
    <property type="molecule type" value="Genomic_DNA"/>
</dbReference>
<name>A0ABW8SYY3_9BACT</name>
<dbReference type="RefSeq" id="WP_406777897.1">
    <property type="nucleotide sequence ID" value="NZ_JBEWZG010000002.1"/>
</dbReference>
<keyword evidence="2" id="KW-0479">Metal-binding</keyword>
<feature type="domain" description="Rieske" evidence="6">
    <location>
        <begin position="50"/>
        <end position="145"/>
    </location>
</feature>
<comment type="caution">
    <text evidence="7">The sequence shown here is derived from an EMBL/GenBank/DDBJ whole genome shotgun (WGS) entry which is preliminary data.</text>
</comment>
<evidence type="ECO:0000256" key="1">
    <source>
        <dbReference type="ARBA" id="ARBA00022714"/>
    </source>
</evidence>
<evidence type="ECO:0000313" key="7">
    <source>
        <dbReference type="EMBL" id="MFL0206319.1"/>
    </source>
</evidence>
<sequence length="147" mass="14553">MKRKEFINVLSGGIAATCVSCLVAACSKDDSGGGNITPNPGGGGVGTNSVTVNLDSELKSVNDFVAKSGVIVIRKASGNTPASFLALSSVCPHAGATVEYNNGQSTFYCAAHGSAFAADGAVTQGPATKGLTKLTVEVTGATLSVKA</sequence>
<proteinExistence type="predicted"/>
<keyword evidence="1" id="KW-0001">2Fe-2S</keyword>
<dbReference type="InterPro" id="IPR036922">
    <property type="entry name" value="Rieske_2Fe-2S_sf"/>
</dbReference>
<evidence type="ECO:0000256" key="2">
    <source>
        <dbReference type="ARBA" id="ARBA00022723"/>
    </source>
</evidence>
<dbReference type="PROSITE" id="PS51296">
    <property type="entry name" value="RIESKE"/>
    <property type="match status" value="1"/>
</dbReference>
<dbReference type="InterPro" id="IPR017941">
    <property type="entry name" value="Rieske_2Fe-2S"/>
</dbReference>
<dbReference type="PANTHER" id="PTHR10134">
    <property type="entry name" value="CYTOCHROME B-C1 COMPLEX SUBUNIT RIESKE, MITOCHONDRIAL"/>
    <property type="match status" value="1"/>
</dbReference>
<dbReference type="SUPFAM" id="SSF50022">
    <property type="entry name" value="ISP domain"/>
    <property type="match status" value="1"/>
</dbReference>
<evidence type="ECO:0000256" key="5">
    <source>
        <dbReference type="ARBA" id="ARBA00023157"/>
    </source>
</evidence>
<protein>
    <submittedName>
        <fullName evidence="7">Rieske 2Fe-2S domain-containing protein</fullName>
    </submittedName>
</protein>
<keyword evidence="5" id="KW-1015">Disulfide bond</keyword>
<dbReference type="Pfam" id="PF00355">
    <property type="entry name" value="Rieske"/>
    <property type="match status" value="1"/>
</dbReference>
<organism evidence="7 8">
    <name type="scientific">Aquirufa novilacunae</name>
    <dbReference type="NCBI Taxonomy" id="3139305"/>
    <lineage>
        <taxon>Bacteria</taxon>
        <taxon>Pseudomonadati</taxon>
        <taxon>Bacteroidota</taxon>
        <taxon>Cytophagia</taxon>
        <taxon>Cytophagales</taxon>
        <taxon>Flectobacillaceae</taxon>
        <taxon>Aquirufa</taxon>
    </lineage>
</organism>
<gene>
    <name evidence="7" type="ORF">V7S74_06150</name>
</gene>
<dbReference type="PROSITE" id="PS51257">
    <property type="entry name" value="PROKAR_LIPOPROTEIN"/>
    <property type="match status" value="1"/>
</dbReference>
<dbReference type="InterPro" id="IPR014349">
    <property type="entry name" value="Rieske_Fe-S_prot"/>
</dbReference>
<accession>A0ABW8SYY3</accession>
<evidence type="ECO:0000256" key="3">
    <source>
        <dbReference type="ARBA" id="ARBA00023004"/>
    </source>
</evidence>
<dbReference type="Gene3D" id="2.102.10.10">
    <property type="entry name" value="Rieske [2Fe-2S] iron-sulphur domain"/>
    <property type="match status" value="1"/>
</dbReference>
<evidence type="ECO:0000313" key="8">
    <source>
        <dbReference type="Proteomes" id="UP001623559"/>
    </source>
</evidence>
<dbReference type="Proteomes" id="UP001623559">
    <property type="component" value="Unassembled WGS sequence"/>
</dbReference>
<reference evidence="7 8" key="1">
    <citation type="submission" date="2024-07" db="EMBL/GenBank/DDBJ databases">
        <authorList>
            <person name="Pitt A."/>
            <person name="Hahn M.W."/>
        </authorList>
    </citation>
    <scope>NUCLEOTIDE SEQUENCE [LARGE SCALE GENOMIC DNA]</scope>
    <source>
        <strain evidence="7 8">2-AUSEE-184A6</strain>
    </source>
</reference>
<keyword evidence="3" id="KW-0408">Iron</keyword>
<keyword evidence="4" id="KW-0411">Iron-sulfur</keyword>
<evidence type="ECO:0000259" key="6">
    <source>
        <dbReference type="PROSITE" id="PS51296"/>
    </source>
</evidence>